<reference evidence="1" key="1">
    <citation type="submission" date="2018-05" db="EMBL/GenBank/DDBJ databases">
        <authorList>
            <person name="Lanie J.A."/>
            <person name="Ng W.-L."/>
            <person name="Kazmierczak K.M."/>
            <person name="Andrzejewski T.M."/>
            <person name="Davidsen T.M."/>
            <person name="Wayne K.J."/>
            <person name="Tettelin H."/>
            <person name="Glass J.I."/>
            <person name="Rusch D."/>
            <person name="Podicherti R."/>
            <person name="Tsui H.-C.T."/>
            <person name="Winkler M.E."/>
        </authorList>
    </citation>
    <scope>NUCLEOTIDE SEQUENCE</scope>
</reference>
<name>A0A383B903_9ZZZZ</name>
<evidence type="ECO:0000313" key="1">
    <source>
        <dbReference type="EMBL" id="SVE16607.1"/>
    </source>
</evidence>
<gene>
    <name evidence="1" type="ORF">METZ01_LOCUS469461</name>
</gene>
<accession>A0A383B903</accession>
<feature type="non-terminal residue" evidence="1">
    <location>
        <position position="1"/>
    </location>
</feature>
<protein>
    <submittedName>
        <fullName evidence="1">Uncharacterized protein</fullName>
    </submittedName>
</protein>
<sequence length="29" mass="3471">VAWRYSDSDCIGFDIQLIVDQKHKFEMPE</sequence>
<dbReference type="AlphaFoldDB" id="A0A383B903"/>
<dbReference type="EMBL" id="UINC01198586">
    <property type="protein sequence ID" value="SVE16607.1"/>
    <property type="molecule type" value="Genomic_DNA"/>
</dbReference>
<proteinExistence type="predicted"/>
<organism evidence="1">
    <name type="scientific">marine metagenome</name>
    <dbReference type="NCBI Taxonomy" id="408172"/>
    <lineage>
        <taxon>unclassified sequences</taxon>
        <taxon>metagenomes</taxon>
        <taxon>ecological metagenomes</taxon>
    </lineage>
</organism>